<dbReference type="PANTHER" id="PTHR30346">
    <property type="entry name" value="TRANSCRIPTIONAL DUAL REGULATOR HCAR-RELATED"/>
    <property type="match status" value="1"/>
</dbReference>
<organism evidence="6 7">
    <name type="scientific">Methylobacterium planeticum</name>
    <dbReference type="NCBI Taxonomy" id="2615211"/>
    <lineage>
        <taxon>Bacteria</taxon>
        <taxon>Pseudomonadati</taxon>
        <taxon>Pseudomonadota</taxon>
        <taxon>Alphaproteobacteria</taxon>
        <taxon>Hyphomicrobiales</taxon>
        <taxon>Methylobacteriaceae</taxon>
        <taxon>Methylobacterium</taxon>
    </lineage>
</organism>
<dbReference type="Gene3D" id="1.10.10.10">
    <property type="entry name" value="Winged helix-like DNA-binding domain superfamily/Winged helix DNA-binding domain"/>
    <property type="match status" value="1"/>
</dbReference>
<dbReference type="SUPFAM" id="SSF53850">
    <property type="entry name" value="Periplasmic binding protein-like II"/>
    <property type="match status" value="1"/>
</dbReference>
<reference evidence="6 7" key="1">
    <citation type="submission" date="2019-09" db="EMBL/GenBank/DDBJ databases">
        <title>YIM 132548 draft genome.</title>
        <authorList>
            <person name="Jiang L."/>
        </authorList>
    </citation>
    <scope>NUCLEOTIDE SEQUENCE [LARGE SCALE GENOMIC DNA]</scope>
    <source>
        <strain evidence="6 7">YIM 132548</strain>
    </source>
</reference>
<dbReference type="SUPFAM" id="SSF46785">
    <property type="entry name" value="Winged helix' DNA-binding domain"/>
    <property type="match status" value="1"/>
</dbReference>
<dbReference type="Pfam" id="PF00126">
    <property type="entry name" value="HTH_1"/>
    <property type="match status" value="1"/>
</dbReference>
<gene>
    <name evidence="6" type="ORF">F6X51_13195</name>
</gene>
<dbReference type="InterPro" id="IPR036388">
    <property type="entry name" value="WH-like_DNA-bd_sf"/>
</dbReference>
<dbReference type="AlphaFoldDB" id="A0A6N6MP91"/>
<accession>A0A6N6MP91</accession>
<comment type="caution">
    <text evidence="6">The sequence shown here is derived from an EMBL/GenBank/DDBJ whole genome shotgun (WGS) entry which is preliminary data.</text>
</comment>
<keyword evidence="3" id="KW-0238">DNA-binding</keyword>
<evidence type="ECO:0000256" key="1">
    <source>
        <dbReference type="ARBA" id="ARBA00009437"/>
    </source>
</evidence>
<dbReference type="PANTHER" id="PTHR30346:SF0">
    <property type="entry name" value="HCA OPERON TRANSCRIPTIONAL ACTIVATOR HCAR"/>
    <property type="match status" value="1"/>
</dbReference>
<evidence type="ECO:0000313" key="6">
    <source>
        <dbReference type="EMBL" id="KAB1073283.1"/>
    </source>
</evidence>
<proteinExistence type="inferred from homology"/>
<dbReference type="GO" id="GO:0003700">
    <property type="term" value="F:DNA-binding transcription factor activity"/>
    <property type="evidence" value="ECO:0007669"/>
    <property type="project" value="InterPro"/>
</dbReference>
<keyword evidence="2" id="KW-0805">Transcription regulation</keyword>
<keyword evidence="4" id="KW-0804">Transcription</keyword>
<feature type="domain" description="HTH lysR-type" evidence="5">
    <location>
        <begin position="1"/>
        <end position="59"/>
    </location>
</feature>
<evidence type="ECO:0000256" key="4">
    <source>
        <dbReference type="ARBA" id="ARBA00023163"/>
    </source>
</evidence>
<dbReference type="Gene3D" id="3.40.190.10">
    <property type="entry name" value="Periplasmic binding protein-like II"/>
    <property type="match status" value="2"/>
</dbReference>
<dbReference type="PROSITE" id="PS50931">
    <property type="entry name" value="HTH_LYSR"/>
    <property type="match status" value="1"/>
</dbReference>
<dbReference type="Pfam" id="PF03466">
    <property type="entry name" value="LysR_substrate"/>
    <property type="match status" value="1"/>
</dbReference>
<comment type="similarity">
    <text evidence="1">Belongs to the LysR transcriptional regulatory family.</text>
</comment>
<protein>
    <submittedName>
        <fullName evidence="6">LysR family transcriptional regulator</fullName>
    </submittedName>
</protein>
<dbReference type="InterPro" id="IPR000847">
    <property type="entry name" value="LysR_HTH_N"/>
</dbReference>
<keyword evidence="7" id="KW-1185">Reference proteome</keyword>
<evidence type="ECO:0000313" key="7">
    <source>
        <dbReference type="Proteomes" id="UP000441523"/>
    </source>
</evidence>
<dbReference type="GO" id="GO:0032993">
    <property type="term" value="C:protein-DNA complex"/>
    <property type="evidence" value="ECO:0007669"/>
    <property type="project" value="TreeGrafter"/>
</dbReference>
<evidence type="ECO:0000259" key="5">
    <source>
        <dbReference type="PROSITE" id="PS50931"/>
    </source>
</evidence>
<dbReference type="GO" id="GO:0003677">
    <property type="term" value="F:DNA binding"/>
    <property type="evidence" value="ECO:0007669"/>
    <property type="project" value="UniProtKB-KW"/>
</dbReference>
<evidence type="ECO:0000256" key="2">
    <source>
        <dbReference type="ARBA" id="ARBA00023015"/>
    </source>
</evidence>
<name>A0A6N6MP91_9HYPH</name>
<dbReference type="Proteomes" id="UP000441523">
    <property type="component" value="Unassembled WGS sequence"/>
</dbReference>
<dbReference type="InterPro" id="IPR036390">
    <property type="entry name" value="WH_DNA-bd_sf"/>
</dbReference>
<sequence length="305" mass="33062">MELRHLRYFVAVAEEGSLTLAAEHRLHTAQPSLSRQIRDLEYEVGVPLLIRSVRGVAMTAAGHAFLEHARLALGQVEAAKEAALRAARPVKPTFVLGFLTGYEVDWLAGAIGVLRDVLPEVDVTISSQTSPDLATALMQGKVDVAFMRHEADMPDLAFVTVARDPLVVILPSDHHLATRDAIGLKDLVGDPFIIVARNAPTLRVLIEGYIAQSGLAITPAHEVDNLSMAMSLVSSTRGVMLLPAYARNFLPWSVISRPLSTTGEPPGIDLVLGYRTEHAPELLKLFLSRVDDLVARATSTSTSRD</sequence>
<evidence type="ECO:0000256" key="3">
    <source>
        <dbReference type="ARBA" id="ARBA00023125"/>
    </source>
</evidence>
<dbReference type="EMBL" id="VZZJ01000009">
    <property type="protein sequence ID" value="KAB1073283.1"/>
    <property type="molecule type" value="Genomic_DNA"/>
</dbReference>
<dbReference type="InterPro" id="IPR005119">
    <property type="entry name" value="LysR_subst-bd"/>
</dbReference>
<dbReference type="FunFam" id="1.10.10.10:FF:000001">
    <property type="entry name" value="LysR family transcriptional regulator"/>
    <property type="match status" value="1"/>
</dbReference>